<sequence>MSKHCSSTHSKHEQALLIYTLKLEREHEQALLINTHKLVKEHEQALLIYTDKLDKEHEQALLIYTLKLEKEHEQALLIYTLKLEKEHEQALLIYTLKLEKEHEQALLIYTHKLDKEHEQAQLIYTHKLDKEHEQALLIYTHKLVKEHEQALLIYTLKLEKEHEQALLIYTQKLEKEHEQTLLIYTHTIRERTRASTPDLHTQVRERTRASTPDLHTQTHVTHGGKSVREEGGQGPQLLVKGSKVLHKTYPHGGVQGGTQDKFGEELGLLRAGRRQGQGRDMLQGNPEMQHTESAIMGAMGMAAVIVEASTCMNQTAAESDTLIPASFTTLELTVSLILAVLLKPFKYGNGKLWLGALFRTRYWTDILKQGGNAADAAVAVAAALNLTEPSSTGIGGDAFCLYYDSKTKKVHGLNGSGRAPGKLSLEVLHKEGYNVDNPLPVNHGHSVTVPGSAAAWCATIEKFGSGKGVGF</sequence>
<feature type="region of interest" description="Disordered" evidence="1">
    <location>
        <begin position="193"/>
        <end position="234"/>
    </location>
</feature>
<reference evidence="2" key="1">
    <citation type="submission" date="2022-11" db="EMBL/GenBank/DDBJ databases">
        <title>Centuries of genome instability and evolution in soft-shell clam transmissible cancer (bioRxiv).</title>
        <authorList>
            <person name="Hart S.F.M."/>
            <person name="Yonemitsu M.A."/>
            <person name="Giersch R.M."/>
            <person name="Beal B.F."/>
            <person name="Arriagada G."/>
            <person name="Davis B.W."/>
            <person name="Ostrander E.A."/>
            <person name="Goff S.P."/>
            <person name="Metzger M.J."/>
        </authorList>
    </citation>
    <scope>NUCLEOTIDE SEQUENCE</scope>
    <source>
        <strain evidence="2">MELC-2E11</strain>
        <tissue evidence="2">Siphon/mantle</tissue>
    </source>
</reference>
<evidence type="ECO:0000313" key="3">
    <source>
        <dbReference type="Proteomes" id="UP001164746"/>
    </source>
</evidence>
<dbReference type="EMBL" id="CP111013">
    <property type="protein sequence ID" value="WAQ96760.1"/>
    <property type="molecule type" value="Genomic_DNA"/>
</dbReference>
<evidence type="ECO:0000313" key="2">
    <source>
        <dbReference type="EMBL" id="WAQ96760.1"/>
    </source>
</evidence>
<evidence type="ECO:0000256" key="1">
    <source>
        <dbReference type="SAM" id="MobiDB-lite"/>
    </source>
</evidence>
<dbReference type="Pfam" id="PF01019">
    <property type="entry name" value="G_glu_transpept"/>
    <property type="match status" value="1"/>
</dbReference>
<dbReference type="InterPro" id="IPR052896">
    <property type="entry name" value="GGT-like_enzyme"/>
</dbReference>
<feature type="compositionally biased region" description="Polar residues" evidence="1">
    <location>
        <begin position="209"/>
        <end position="220"/>
    </location>
</feature>
<dbReference type="InterPro" id="IPR029055">
    <property type="entry name" value="Ntn_hydrolases_N"/>
</dbReference>
<dbReference type="PANTHER" id="PTHR43881:SF1">
    <property type="entry name" value="GAMMA-GLUTAMYLTRANSPEPTIDASE (AFU_ORTHOLOGUE AFUA_4G13580)"/>
    <property type="match status" value="1"/>
</dbReference>
<dbReference type="SUPFAM" id="SSF81901">
    <property type="entry name" value="HCP-like"/>
    <property type="match status" value="1"/>
</dbReference>
<gene>
    <name evidence="2" type="ORF">MAR_029450</name>
</gene>
<dbReference type="SUPFAM" id="SSF56235">
    <property type="entry name" value="N-terminal nucleophile aminohydrolases (Ntn hydrolases)"/>
    <property type="match status" value="1"/>
</dbReference>
<dbReference type="Proteomes" id="UP001164746">
    <property type="component" value="Chromosome 2"/>
</dbReference>
<accession>A0ABY7DK92</accession>
<organism evidence="2 3">
    <name type="scientific">Mya arenaria</name>
    <name type="common">Soft-shell clam</name>
    <dbReference type="NCBI Taxonomy" id="6604"/>
    <lineage>
        <taxon>Eukaryota</taxon>
        <taxon>Metazoa</taxon>
        <taxon>Spiralia</taxon>
        <taxon>Lophotrochozoa</taxon>
        <taxon>Mollusca</taxon>
        <taxon>Bivalvia</taxon>
        <taxon>Autobranchia</taxon>
        <taxon>Heteroconchia</taxon>
        <taxon>Euheterodonta</taxon>
        <taxon>Imparidentia</taxon>
        <taxon>Neoheterodontei</taxon>
        <taxon>Myida</taxon>
        <taxon>Myoidea</taxon>
        <taxon>Myidae</taxon>
        <taxon>Mya</taxon>
    </lineage>
</organism>
<proteinExistence type="predicted"/>
<dbReference type="PANTHER" id="PTHR43881">
    <property type="entry name" value="GAMMA-GLUTAMYLTRANSPEPTIDASE (AFU_ORTHOLOGUE AFUA_4G13580)"/>
    <property type="match status" value="1"/>
</dbReference>
<dbReference type="PRINTS" id="PR01210">
    <property type="entry name" value="GGTRANSPTASE"/>
</dbReference>
<keyword evidence="3" id="KW-1185">Reference proteome</keyword>
<name>A0ABY7DK92_MYAAR</name>
<protein>
    <submittedName>
        <fullName evidence="2">GGT-like protein</fullName>
    </submittedName>
</protein>